<reference evidence="1 2" key="1">
    <citation type="submission" date="2016-04" db="EMBL/GenBank/DDBJ databases">
        <title>ATOL: Assembling a taxonomically balanced genome-scale reconstruction of the evolutionary history of the Enterobacteriaceae.</title>
        <authorList>
            <person name="Plunkett G.III."/>
            <person name="Neeno-Eckwall E.C."/>
            <person name="Glasner J.D."/>
            <person name="Perna N.T."/>
        </authorList>
    </citation>
    <scope>NUCLEOTIDE SEQUENCE [LARGE SCALE GENOMIC DNA]</scope>
    <source>
        <strain evidence="1 2">ATCC 12841</strain>
    </source>
</reference>
<name>A0AA91IMH3_9GAMM</name>
<gene>
    <name evidence="1" type="ORF">M993_04826</name>
</gene>
<evidence type="ECO:0000313" key="2">
    <source>
        <dbReference type="Proteomes" id="UP000078431"/>
    </source>
</evidence>
<dbReference type="GO" id="GO:0030430">
    <property type="term" value="C:host cell cytoplasm"/>
    <property type="evidence" value="ECO:0007669"/>
    <property type="project" value="InterPro"/>
</dbReference>
<dbReference type="EMBL" id="LXEX01000097">
    <property type="protein sequence ID" value="OAT56486.1"/>
    <property type="molecule type" value="Genomic_DNA"/>
</dbReference>
<dbReference type="GO" id="GO:0046718">
    <property type="term" value="P:symbiont entry into host cell"/>
    <property type="evidence" value="ECO:0007669"/>
    <property type="project" value="InterPro"/>
</dbReference>
<dbReference type="AlphaFoldDB" id="A0AA91IMH3"/>
<proteinExistence type="predicted"/>
<accession>A0AA91IMH3</accession>
<comment type="caution">
    <text evidence="1">The sequence shown here is derived from an EMBL/GenBank/DDBJ whole genome shotgun (WGS) entry which is preliminary data.</text>
</comment>
<dbReference type="NCBIfam" id="TIGR01600">
    <property type="entry name" value="phage_tail_L"/>
    <property type="match status" value="1"/>
</dbReference>
<sequence>MCIAYQDMVQAKVTVHETFKHYLDARNFPEGNPEADPEQEFTQVFFIDSRSGENDEQVEFTLSSPIDLQGLRIPTRQIHSLCQWAMNNEYRTGIGCSYAGQNGMFTMDDKPTDDPSQDACSGCLSSCKLRFGEMAELDFGGFPGSSLIRR</sequence>
<dbReference type="Pfam" id="PF05100">
    <property type="entry name" value="Phage_tail_L"/>
    <property type="match status" value="1"/>
</dbReference>
<dbReference type="InterPro" id="IPR006487">
    <property type="entry name" value="Phage_lambda_L"/>
</dbReference>
<dbReference type="GO" id="GO:0051536">
    <property type="term" value="F:iron-sulfur cluster binding"/>
    <property type="evidence" value="ECO:0007669"/>
    <property type="project" value="InterPro"/>
</dbReference>
<protein>
    <submittedName>
        <fullName evidence="1">Phage minor tail protein</fullName>
    </submittedName>
</protein>
<dbReference type="Proteomes" id="UP000078431">
    <property type="component" value="Unassembled WGS sequence"/>
</dbReference>
<evidence type="ECO:0000313" key="1">
    <source>
        <dbReference type="EMBL" id="OAT56486.1"/>
    </source>
</evidence>
<keyword evidence="2" id="KW-1185">Reference proteome</keyword>
<organism evidence="1 2">
    <name type="scientific">Obesumbacterium proteus ATCC 12841</name>
    <dbReference type="NCBI Taxonomy" id="1354268"/>
    <lineage>
        <taxon>Bacteria</taxon>
        <taxon>Pseudomonadati</taxon>
        <taxon>Pseudomonadota</taxon>
        <taxon>Gammaproteobacteria</taxon>
        <taxon>Enterobacterales</taxon>
        <taxon>Hafniaceae</taxon>
        <taxon>Obesumbacterium</taxon>
    </lineage>
</organism>